<dbReference type="InterPro" id="IPR013783">
    <property type="entry name" value="Ig-like_fold"/>
</dbReference>
<dbReference type="Gene3D" id="2.60.40.10">
    <property type="entry name" value="Immunoglobulins"/>
    <property type="match status" value="2"/>
</dbReference>
<dbReference type="Pfam" id="PF07686">
    <property type="entry name" value="V-set"/>
    <property type="match status" value="1"/>
</dbReference>
<dbReference type="PANTHER" id="PTHR23279">
    <property type="entry name" value="DEFECTIVE PROBOSCIS EXTENSION RESPONSE DPR -RELATED"/>
    <property type="match status" value="1"/>
</dbReference>
<dbReference type="SMART" id="SM00409">
    <property type="entry name" value="IG"/>
    <property type="match status" value="2"/>
</dbReference>
<feature type="domain" description="Ig-like" evidence="1">
    <location>
        <begin position="94"/>
        <end position="194"/>
    </location>
</feature>
<dbReference type="InterPro" id="IPR036179">
    <property type="entry name" value="Ig-like_dom_sf"/>
</dbReference>
<name>A0AAN8PLV9_PATCE</name>
<dbReference type="Proteomes" id="UP001347796">
    <property type="component" value="Unassembled WGS sequence"/>
</dbReference>
<comment type="caution">
    <text evidence="2">The sequence shown here is derived from an EMBL/GenBank/DDBJ whole genome shotgun (WGS) entry which is preliminary data.</text>
</comment>
<reference evidence="2 3" key="1">
    <citation type="submission" date="2024-01" db="EMBL/GenBank/DDBJ databases">
        <title>The genome of the rayed Mediterranean limpet Patella caerulea (Linnaeus, 1758).</title>
        <authorList>
            <person name="Anh-Thu Weber A."/>
            <person name="Halstead-Nussloch G."/>
        </authorList>
    </citation>
    <scope>NUCLEOTIDE SEQUENCE [LARGE SCALE GENOMIC DNA]</scope>
    <source>
        <strain evidence="2">AATW-2023a</strain>
        <tissue evidence="2">Whole specimen</tissue>
    </source>
</reference>
<keyword evidence="3" id="KW-1185">Reference proteome</keyword>
<dbReference type="SMART" id="SM00408">
    <property type="entry name" value="IGc2"/>
    <property type="match status" value="2"/>
</dbReference>
<evidence type="ECO:0000313" key="3">
    <source>
        <dbReference type="Proteomes" id="UP001347796"/>
    </source>
</evidence>
<dbReference type="EMBL" id="JAZGQO010000008">
    <property type="protein sequence ID" value="KAK6179204.1"/>
    <property type="molecule type" value="Genomic_DNA"/>
</dbReference>
<dbReference type="Pfam" id="PF13927">
    <property type="entry name" value="Ig_3"/>
    <property type="match status" value="1"/>
</dbReference>
<dbReference type="PROSITE" id="PS50835">
    <property type="entry name" value="IG_LIKE"/>
    <property type="match status" value="2"/>
</dbReference>
<protein>
    <recommendedName>
        <fullName evidence="1">Ig-like domain-containing protein</fullName>
    </recommendedName>
</protein>
<evidence type="ECO:0000259" key="1">
    <source>
        <dbReference type="PROSITE" id="PS50835"/>
    </source>
</evidence>
<dbReference type="CDD" id="cd00096">
    <property type="entry name" value="Ig"/>
    <property type="match status" value="1"/>
</dbReference>
<proteinExistence type="predicted"/>
<accession>A0AAN8PLV9</accession>
<dbReference type="InterPro" id="IPR003598">
    <property type="entry name" value="Ig_sub2"/>
</dbReference>
<dbReference type="InterPro" id="IPR037448">
    <property type="entry name" value="Zig-8"/>
</dbReference>
<feature type="domain" description="Ig-like" evidence="1">
    <location>
        <begin position="2"/>
        <end position="88"/>
    </location>
</feature>
<dbReference type="GO" id="GO:0032589">
    <property type="term" value="C:neuron projection membrane"/>
    <property type="evidence" value="ECO:0007669"/>
    <property type="project" value="TreeGrafter"/>
</dbReference>
<dbReference type="InterPro" id="IPR003599">
    <property type="entry name" value="Ig_sub"/>
</dbReference>
<evidence type="ECO:0000313" key="2">
    <source>
        <dbReference type="EMBL" id="KAK6179204.1"/>
    </source>
</evidence>
<dbReference type="PANTHER" id="PTHR23279:SF36">
    <property type="entry name" value="DEFECTIVE PROBOSCIS EXTENSION RESPONSE 9, ISOFORM A"/>
    <property type="match status" value="1"/>
</dbReference>
<dbReference type="InterPro" id="IPR013106">
    <property type="entry name" value="Ig_V-set"/>
</dbReference>
<dbReference type="SUPFAM" id="SSF48726">
    <property type="entry name" value="Immunoglobulin"/>
    <property type="match status" value="2"/>
</dbReference>
<sequence length="213" mass="23993">MPYFLNRPNNVTFHRGDTAVLRCAIENIGTKTVIWRRTSDPNPITIGELQFISDPRIALQKLPERKEFNLLIKDVQPKDGGVYECQVSARKKLTKLILLRVNTIFVSGTQFVEKGDSIHLVCNSSGIDNPPDNLDWFKDGIKISPDAHQKITLEKYKFTATKTLVSVLVLKHSQMTDAGTYVCRSSNLDTTSVKVHILNGEYPEIILLPISKN</sequence>
<gene>
    <name evidence="2" type="ORF">SNE40_011619</name>
</gene>
<dbReference type="InterPro" id="IPR007110">
    <property type="entry name" value="Ig-like_dom"/>
</dbReference>
<organism evidence="2 3">
    <name type="scientific">Patella caerulea</name>
    <name type="common">Rayed Mediterranean limpet</name>
    <dbReference type="NCBI Taxonomy" id="87958"/>
    <lineage>
        <taxon>Eukaryota</taxon>
        <taxon>Metazoa</taxon>
        <taxon>Spiralia</taxon>
        <taxon>Lophotrochozoa</taxon>
        <taxon>Mollusca</taxon>
        <taxon>Gastropoda</taxon>
        <taxon>Patellogastropoda</taxon>
        <taxon>Patelloidea</taxon>
        <taxon>Patellidae</taxon>
        <taxon>Patella</taxon>
    </lineage>
</organism>
<dbReference type="GO" id="GO:0050808">
    <property type="term" value="P:synapse organization"/>
    <property type="evidence" value="ECO:0007669"/>
    <property type="project" value="TreeGrafter"/>
</dbReference>
<dbReference type="AlphaFoldDB" id="A0AAN8PLV9"/>